<reference evidence="1" key="5">
    <citation type="submission" date="2001-07" db="EMBL/GenBank/DDBJ databases">
        <authorList>
            <person name="Adachi J."/>
            <person name="Aizawa K."/>
            <person name="Akimura T."/>
            <person name="Arakawa T."/>
            <person name="Bono H."/>
            <person name="Carninci P."/>
            <person name="Fukuda S."/>
            <person name="Furuno M."/>
            <person name="Hanagaki T."/>
            <person name="Hara A."/>
            <person name="Hashizume W."/>
            <person name="Hayashida K."/>
            <person name="Hayatsu N."/>
            <person name="Hiramoto K."/>
            <person name="Hiraoka T."/>
            <person name="Hirozane T."/>
            <person name="Hori F."/>
            <person name="Imotani K."/>
            <person name="Ishii Y."/>
            <person name="Itoh M."/>
            <person name="Kagawa I."/>
            <person name="Kasukawa T."/>
            <person name="Katoh H."/>
            <person name="Kawai J."/>
            <person name="Kojima Y."/>
            <person name="Kondo S."/>
            <person name="Konno H."/>
            <person name="Kouda M."/>
            <person name="Koya S."/>
            <person name="Kurihara C."/>
            <person name="Matsuyama T."/>
            <person name="Miyazaki A."/>
            <person name="Murata M."/>
            <person name="Nakamura M."/>
            <person name="Nishi K."/>
            <person name="Nomura K."/>
            <person name="Numazaki R."/>
            <person name="Ohno M."/>
            <person name="Ohsato N."/>
            <person name="Okazaki Y."/>
            <person name="Saito R."/>
            <person name="Saitoh H."/>
            <person name="Sakai C."/>
            <person name="Sakai K."/>
            <person name="Sakazume N."/>
            <person name="Sano H."/>
            <person name="Sasaki D."/>
            <person name="Shibata K."/>
            <person name="Shinagawa A."/>
            <person name="Shiraki T."/>
            <person name="Sogabe Y."/>
            <person name="Tagami M."/>
            <person name="Tagawa A."/>
            <person name="Takahashi F."/>
            <person name="Takaku-Akahira S."/>
            <person name="Takeda Y."/>
            <person name="Tanaka T."/>
            <person name="Tomaru A."/>
            <person name="Toya T."/>
            <person name="Yasunishi A."/>
            <person name="Muramatsu M."/>
            <person name="Hayashizaki Y."/>
        </authorList>
    </citation>
    <scope>NUCLEOTIDE SEQUENCE</scope>
    <source>
        <strain evidence="1">C57BL/6J</strain>
        <tissue evidence="1">Spinal ganglion</tissue>
    </source>
</reference>
<reference evidence="1" key="3">
    <citation type="journal article" date="2000" name="Genome Res.">
        <title>RIKEN integrated sequence analysis (RISA) system--384-format sequencing pipeline with 384 multicapillary sequencer.</title>
        <authorList>
            <person name="Shibata K."/>
            <person name="Itoh M."/>
            <person name="Aizawa K."/>
            <person name="Nagaoka S."/>
            <person name="Sasaki N."/>
            <person name="Carninci P."/>
            <person name="Konno H."/>
            <person name="Akiyama J."/>
            <person name="Nishi K."/>
            <person name="Kitsunai T."/>
            <person name="Tashiro H."/>
            <person name="Itoh M."/>
            <person name="Sumi N."/>
            <person name="Ishii Y."/>
            <person name="Nakamura S."/>
            <person name="Hazama M."/>
            <person name="Nishine T."/>
            <person name="Harada A."/>
            <person name="Yamamoto R."/>
            <person name="Matsumoto H."/>
            <person name="Sakaguchi S."/>
            <person name="Ikegami T."/>
            <person name="Kashiwagi K."/>
            <person name="Fujiwake S."/>
            <person name="Inoue K."/>
            <person name="Togawa Y."/>
            <person name="Izawa M."/>
            <person name="Ohara E."/>
            <person name="Watahiki M."/>
            <person name="Yoneda Y."/>
            <person name="Ishikawa T."/>
            <person name="Ozawa K."/>
            <person name="Tanaka T."/>
            <person name="Matsuura S."/>
            <person name="Kawai J."/>
            <person name="Okazaki Y."/>
            <person name="Muramatsu M."/>
            <person name="Inoue Y."/>
            <person name="Kira A."/>
            <person name="Hayashizaki Y."/>
        </authorList>
    </citation>
    <scope>NUCLEOTIDE SEQUENCE</scope>
    <source>
        <strain evidence="1">C57BL/6J</strain>
        <tissue evidence="1">Spinal ganglion</tissue>
    </source>
</reference>
<evidence type="ECO:0000313" key="1">
    <source>
        <dbReference type="EMBL" id="BAC34754.1"/>
    </source>
</evidence>
<reference evidence="1" key="6">
    <citation type="journal article" date="2002" name="Nature">
        <title>Analysis of the mouse transcriptome based on functional annotation of 60,770 full-length cDNAs.</title>
        <authorList>
            <consortium name="The FANTOM Consortium and the RIKEN Genome Exploration Research Group Phase I and II Team"/>
        </authorList>
    </citation>
    <scope>NUCLEOTIDE SEQUENCE</scope>
    <source>
        <strain evidence="1">C57BL/6J</strain>
        <tissue evidence="1">Spinal ganglion</tissue>
    </source>
</reference>
<feature type="non-terminal residue" evidence="1">
    <location>
        <position position="1"/>
    </location>
</feature>
<dbReference type="AlphaFoldDB" id="Q8BKJ6"/>
<reference evidence="1" key="2">
    <citation type="journal article" date="2000" name="Genome Res.">
        <title>Normalization and subtraction of cap-trapper-selected cDNAs to prepare full-length cDNA libraries for rapid discovery of new genes.</title>
        <authorList>
            <person name="Carninci P."/>
            <person name="Shibata Y."/>
            <person name="Hayatsu N."/>
            <person name="Sugahara Y."/>
            <person name="Shibata K."/>
            <person name="Itoh M."/>
            <person name="Konno H."/>
            <person name="Okazaki Y."/>
            <person name="Muramatsu M."/>
            <person name="Hayashizaki Y."/>
        </authorList>
    </citation>
    <scope>NUCLEOTIDE SEQUENCE</scope>
    <source>
        <strain evidence="1">C57BL/6J</strain>
        <tissue evidence="1">Spinal ganglion</tissue>
    </source>
</reference>
<sequence length="185" mass="19496">EVRRRLCRCGRSSSAPIPRQLGTGTLANNWSGVRVRVSNLPLPEDWAKWLGCPGEQWCGRPCLAAGGDPGCAARLPLWPLSAAALGGAAGCRESANKVRQDPEVTGAPRSSPPSARLGVGICTKTARRGTRFALCLPGFSPRFALAGPFGSTRSLGTSRLLVRTPFSCASLSSLQDLLWVSLSLP</sequence>
<reference evidence="1" key="8">
    <citation type="journal article" date="2005" name="Science">
        <title>Antisense Transcription in the Mammalian Transcriptome.</title>
        <authorList>
            <consortium name="RIKEN Genome Exploration Research Group and Genome Science Group (Genome Network Project Core Group) and the FANTOM Consortium"/>
        </authorList>
    </citation>
    <scope>NUCLEOTIDE SEQUENCE</scope>
    <source>
        <strain evidence="1">C57BL/6J</strain>
        <tissue evidence="1">Spinal ganglion</tissue>
    </source>
</reference>
<reference evidence="1" key="7">
    <citation type="journal article" date="2005" name="Science">
        <title>The Transcriptional Landscape of the Mammalian Genome.</title>
        <authorList>
            <consortium name="The FANTOM Consortium"/>
            <consortium name="Riken Genome Exploration Research Group and Genome Science Group (Genome Network Project Core Group)"/>
        </authorList>
    </citation>
    <scope>NUCLEOTIDE SEQUENCE</scope>
    <source>
        <strain evidence="1">C57BL/6J</strain>
        <tissue evidence="1">Spinal ganglion</tissue>
    </source>
</reference>
<reference evidence="1" key="4">
    <citation type="journal article" date="2001" name="Nature">
        <title>Functional annotation of a full-length mouse cDNA collection.</title>
        <authorList>
            <consortium name="The RIKEN Genome Exploration Research Group Phase II Team and the FANTOM Consortium"/>
        </authorList>
    </citation>
    <scope>NUCLEOTIDE SEQUENCE</scope>
    <source>
        <strain evidence="1">C57BL/6J</strain>
        <tissue evidence="1">Spinal ganglion</tissue>
    </source>
</reference>
<proteinExistence type="evidence at transcript level"/>
<dbReference type="EMBL" id="AK051752">
    <property type="protein sequence ID" value="BAC34754.1"/>
    <property type="molecule type" value="mRNA"/>
</dbReference>
<name>Q8BKJ6_MOUSE</name>
<protein>
    <submittedName>
        <fullName evidence="1">Uncharacterized protein</fullName>
    </submittedName>
</protein>
<reference evidence="1" key="1">
    <citation type="journal article" date="1999" name="Methods Enzymol.">
        <title>High-efficiency full-length cDNA cloning.</title>
        <authorList>
            <person name="Carninci P."/>
            <person name="Hayashizaki Y."/>
        </authorList>
    </citation>
    <scope>NUCLEOTIDE SEQUENCE</scope>
    <source>
        <strain evidence="1">C57BL/6J</strain>
        <tissue evidence="1">Spinal ganglion</tissue>
    </source>
</reference>
<organism evidence="1">
    <name type="scientific">Mus musculus</name>
    <name type="common">Mouse</name>
    <dbReference type="NCBI Taxonomy" id="10090"/>
    <lineage>
        <taxon>Eukaryota</taxon>
        <taxon>Metazoa</taxon>
        <taxon>Chordata</taxon>
        <taxon>Craniata</taxon>
        <taxon>Vertebrata</taxon>
        <taxon>Euteleostomi</taxon>
        <taxon>Mammalia</taxon>
        <taxon>Eutheria</taxon>
        <taxon>Euarchontoglires</taxon>
        <taxon>Glires</taxon>
        <taxon>Rodentia</taxon>
        <taxon>Myomorpha</taxon>
        <taxon>Muroidea</taxon>
        <taxon>Muridae</taxon>
        <taxon>Murinae</taxon>
        <taxon>Mus</taxon>
        <taxon>Mus</taxon>
    </lineage>
</organism>
<accession>Q8BKJ6</accession>